<feature type="chain" id="PRO_5032521165" evidence="5">
    <location>
        <begin position="22"/>
        <end position="206"/>
    </location>
</feature>
<feature type="region of interest" description="Disordered" evidence="4">
    <location>
        <begin position="180"/>
        <end position="206"/>
    </location>
</feature>
<feature type="repeat" description="ANK" evidence="3">
    <location>
        <begin position="132"/>
        <end position="164"/>
    </location>
</feature>
<evidence type="ECO:0000256" key="5">
    <source>
        <dbReference type="SAM" id="SignalP"/>
    </source>
</evidence>
<dbReference type="SMART" id="SM00248">
    <property type="entry name" value="ANK"/>
    <property type="match status" value="3"/>
</dbReference>
<reference evidence="6 7" key="1">
    <citation type="submission" date="2019-12" db="EMBL/GenBank/DDBJ databases">
        <title>Genomic-based taxomic classification of the family Erythrobacteraceae.</title>
        <authorList>
            <person name="Xu L."/>
        </authorList>
    </citation>
    <scope>NUCLEOTIDE SEQUENCE [LARGE SCALE GENOMIC DNA]</scope>
    <source>
        <strain evidence="6 7">MCCC 1A09965</strain>
    </source>
</reference>
<dbReference type="Pfam" id="PF12796">
    <property type="entry name" value="Ank_2"/>
    <property type="match status" value="1"/>
</dbReference>
<keyword evidence="7" id="KW-1185">Reference proteome</keyword>
<proteinExistence type="predicted"/>
<dbReference type="PROSITE" id="PS50297">
    <property type="entry name" value="ANK_REP_REGION"/>
    <property type="match status" value="3"/>
</dbReference>
<dbReference type="EMBL" id="WTYN01000003">
    <property type="protein sequence ID" value="MXO63809.1"/>
    <property type="molecule type" value="Genomic_DNA"/>
</dbReference>
<dbReference type="Proteomes" id="UP000445582">
    <property type="component" value="Unassembled WGS sequence"/>
</dbReference>
<evidence type="ECO:0000313" key="7">
    <source>
        <dbReference type="Proteomes" id="UP000445582"/>
    </source>
</evidence>
<protein>
    <submittedName>
        <fullName evidence="6">Ankyrin repeat domain-containing protein</fullName>
    </submittedName>
</protein>
<dbReference type="PROSITE" id="PS50088">
    <property type="entry name" value="ANK_REPEAT"/>
    <property type="match status" value="3"/>
</dbReference>
<dbReference type="InterPro" id="IPR002110">
    <property type="entry name" value="Ankyrin_rpt"/>
</dbReference>
<feature type="compositionally biased region" description="Polar residues" evidence="4">
    <location>
        <begin position="196"/>
        <end position="206"/>
    </location>
</feature>
<sequence length="206" mass="22128">MAKALFRTGLIGIAVAGAALAAPVAAQRYSEGYEFLKAVKERDGDVATTALNEPGTTVVNARDLVTGETALHIVTQRRDLVWIKFLAQRGANANIADKNGVTPLQIAANLGFIEGIEELLERGARIDVTNAAGETPLISAVHRRDIAMVRLLLEKGANPEHNDNSGRSARDYATLMGGNSQMLEEIRKSDEKRKSSTPAQTYGPSF</sequence>
<dbReference type="PANTHER" id="PTHR24171">
    <property type="entry name" value="ANKYRIN REPEAT DOMAIN-CONTAINING PROTEIN 39-RELATED"/>
    <property type="match status" value="1"/>
</dbReference>
<dbReference type="Gene3D" id="1.25.40.20">
    <property type="entry name" value="Ankyrin repeat-containing domain"/>
    <property type="match status" value="1"/>
</dbReference>
<dbReference type="PANTHER" id="PTHR24171:SF8">
    <property type="entry name" value="BRCA1-ASSOCIATED RING DOMAIN PROTEIN 1"/>
    <property type="match status" value="1"/>
</dbReference>
<organism evidence="6 7">
    <name type="scientific">Qipengyuania oceanensis</name>
    <dbReference type="NCBI Taxonomy" id="1463597"/>
    <lineage>
        <taxon>Bacteria</taxon>
        <taxon>Pseudomonadati</taxon>
        <taxon>Pseudomonadota</taxon>
        <taxon>Alphaproteobacteria</taxon>
        <taxon>Sphingomonadales</taxon>
        <taxon>Erythrobacteraceae</taxon>
        <taxon>Qipengyuania</taxon>
    </lineage>
</organism>
<name>A0A844YKD0_9SPHN</name>
<dbReference type="SUPFAM" id="SSF48403">
    <property type="entry name" value="Ankyrin repeat"/>
    <property type="match status" value="1"/>
</dbReference>
<dbReference type="InterPro" id="IPR036770">
    <property type="entry name" value="Ankyrin_rpt-contain_sf"/>
</dbReference>
<dbReference type="OrthoDB" id="7390289at2"/>
<comment type="caution">
    <text evidence="6">The sequence shown here is derived from an EMBL/GenBank/DDBJ whole genome shotgun (WGS) entry which is preliminary data.</text>
</comment>
<dbReference type="GO" id="GO:0004842">
    <property type="term" value="F:ubiquitin-protein transferase activity"/>
    <property type="evidence" value="ECO:0007669"/>
    <property type="project" value="TreeGrafter"/>
</dbReference>
<evidence type="ECO:0000313" key="6">
    <source>
        <dbReference type="EMBL" id="MXO63809.1"/>
    </source>
</evidence>
<feature type="repeat" description="ANK" evidence="3">
    <location>
        <begin position="66"/>
        <end position="98"/>
    </location>
</feature>
<evidence type="ECO:0000256" key="3">
    <source>
        <dbReference type="PROSITE-ProRule" id="PRU00023"/>
    </source>
</evidence>
<evidence type="ECO:0000256" key="2">
    <source>
        <dbReference type="ARBA" id="ARBA00023043"/>
    </source>
</evidence>
<dbReference type="Pfam" id="PF00023">
    <property type="entry name" value="Ank"/>
    <property type="match status" value="1"/>
</dbReference>
<accession>A0A844YKD0</accession>
<feature type="repeat" description="ANK" evidence="3">
    <location>
        <begin position="99"/>
        <end position="131"/>
    </location>
</feature>
<feature type="signal peptide" evidence="5">
    <location>
        <begin position="1"/>
        <end position="21"/>
    </location>
</feature>
<evidence type="ECO:0000256" key="1">
    <source>
        <dbReference type="ARBA" id="ARBA00022737"/>
    </source>
</evidence>
<keyword evidence="2 3" id="KW-0040">ANK repeat</keyword>
<dbReference type="AlphaFoldDB" id="A0A844YKD0"/>
<evidence type="ECO:0000256" key="4">
    <source>
        <dbReference type="SAM" id="MobiDB-lite"/>
    </source>
</evidence>
<keyword evidence="5" id="KW-0732">Signal</keyword>
<dbReference type="GO" id="GO:0085020">
    <property type="term" value="P:protein K6-linked ubiquitination"/>
    <property type="evidence" value="ECO:0007669"/>
    <property type="project" value="TreeGrafter"/>
</dbReference>
<feature type="compositionally biased region" description="Basic and acidic residues" evidence="4">
    <location>
        <begin position="184"/>
        <end position="194"/>
    </location>
</feature>
<gene>
    <name evidence="6" type="ORF">GRI48_12385</name>
</gene>
<keyword evidence="1" id="KW-0677">Repeat</keyword>